<protein>
    <recommendedName>
        <fullName evidence="5">Heparanase</fullName>
    </recommendedName>
</protein>
<dbReference type="PANTHER" id="PTHR46145">
    <property type="entry name" value="HEPARANASE"/>
    <property type="match status" value="1"/>
</dbReference>
<dbReference type="PANTHER" id="PTHR46145:SF4">
    <property type="entry name" value="HEPARANASE"/>
    <property type="match status" value="1"/>
</dbReference>
<reference evidence="3" key="1">
    <citation type="submission" date="2019-08" db="EMBL/GenBank/DDBJ databases">
        <title>The genome of the North American firefly Photinus pyralis.</title>
        <authorList>
            <consortium name="Photinus pyralis genome working group"/>
            <person name="Fallon T.R."/>
            <person name="Sander Lower S.E."/>
            <person name="Weng J.-K."/>
        </authorList>
    </citation>
    <scope>NUCLEOTIDE SEQUENCE</scope>
    <source>
        <strain evidence="3">TRF0915ILg1</strain>
        <tissue evidence="3">Whole body</tissue>
    </source>
</reference>
<keyword evidence="2" id="KW-1133">Transmembrane helix</keyword>
<accession>A0A8K0DHN6</accession>
<dbReference type="Pfam" id="PF03662">
    <property type="entry name" value="Glyco_hydro_79n"/>
    <property type="match status" value="1"/>
</dbReference>
<dbReference type="OrthoDB" id="726732at2759"/>
<dbReference type="GO" id="GO:0016798">
    <property type="term" value="F:hydrolase activity, acting on glycosyl bonds"/>
    <property type="evidence" value="ECO:0007669"/>
    <property type="project" value="InterPro"/>
</dbReference>
<dbReference type="Proteomes" id="UP000801492">
    <property type="component" value="Unassembled WGS sequence"/>
</dbReference>
<comment type="caution">
    <text evidence="3">The sequence shown here is derived from an EMBL/GenBank/DDBJ whole genome shotgun (WGS) entry which is preliminary data.</text>
</comment>
<feature type="transmembrane region" description="Helical" evidence="2">
    <location>
        <begin position="48"/>
        <end position="70"/>
    </location>
</feature>
<dbReference type="GO" id="GO:0016020">
    <property type="term" value="C:membrane"/>
    <property type="evidence" value="ECO:0007669"/>
    <property type="project" value="InterPro"/>
</dbReference>
<evidence type="ECO:0000313" key="4">
    <source>
        <dbReference type="Proteomes" id="UP000801492"/>
    </source>
</evidence>
<dbReference type="GO" id="GO:0005615">
    <property type="term" value="C:extracellular space"/>
    <property type="evidence" value="ECO:0007669"/>
    <property type="project" value="TreeGrafter"/>
</dbReference>
<proteinExistence type="inferred from homology"/>
<dbReference type="InterPro" id="IPR017853">
    <property type="entry name" value="GH"/>
</dbReference>
<evidence type="ECO:0008006" key="5">
    <source>
        <dbReference type="Google" id="ProtNLM"/>
    </source>
</evidence>
<gene>
    <name evidence="3" type="ORF">ILUMI_02428</name>
</gene>
<dbReference type="FunFam" id="3.20.20.80:FF:000024">
    <property type="entry name" value="Heparanase 2"/>
    <property type="match status" value="1"/>
</dbReference>
<dbReference type="AlphaFoldDB" id="A0A8K0DHN6"/>
<dbReference type="GO" id="GO:0031012">
    <property type="term" value="C:extracellular matrix"/>
    <property type="evidence" value="ECO:0007669"/>
    <property type="project" value="TreeGrafter"/>
</dbReference>
<organism evidence="3 4">
    <name type="scientific">Ignelater luminosus</name>
    <name type="common">Cucubano</name>
    <name type="synonym">Pyrophorus luminosus</name>
    <dbReference type="NCBI Taxonomy" id="2038154"/>
    <lineage>
        <taxon>Eukaryota</taxon>
        <taxon>Metazoa</taxon>
        <taxon>Ecdysozoa</taxon>
        <taxon>Arthropoda</taxon>
        <taxon>Hexapoda</taxon>
        <taxon>Insecta</taxon>
        <taxon>Pterygota</taxon>
        <taxon>Neoptera</taxon>
        <taxon>Endopterygota</taxon>
        <taxon>Coleoptera</taxon>
        <taxon>Polyphaga</taxon>
        <taxon>Elateriformia</taxon>
        <taxon>Elateroidea</taxon>
        <taxon>Elateridae</taxon>
        <taxon>Agrypninae</taxon>
        <taxon>Pyrophorini</taxon>
        <taxon>Ignelater</taxon>
    </lineage>
</organism>
<comment type="similarity">
    <text evidence="1">Belongs to the glycosyl hydrolase 79 family.</text>
</comment>
<name>A0A8K0DHN6_IGNLU</name>
<keyword evidence="4" id="KW-1185">Reference proteome</keyword>
<sequence>MQKSNTDEFPIQAIPLLEKFKSKMVLISRRNGSFFQAIKPALLKVQNCCSTCALIICLVLLILSLLAVIFKPLNKITHALVIDLDEPIRHVTDSKFLSIAIDSVFIAHGFRECNISDPKLLKLMIPLAPGYLRIGGTMADRLVFTSSPTFLFKTFDTVEIDGGECSYENTYCDAYYRHNYTMNGHEWLQLNKLAADAGFTMLFDLNALRRFENGSWNYTNAEELIAFSEKHNLKIMWELGNEPDRFRHAFNYEVNATQLANDFITLRNILDRHPMYKNSLLVGPDTTRPQPSHKESEVYFQKFLETAGNVVSAITWHQYYLNGKTAKATDFVDPAVFDVLYAQINITKTIVKKLGLEAKPIWLGETSSAYSSGALGYSDRYISTFIWLDKLGVAAKTGLDVVVRQTLFQGNYALVDKTLDPNPDWWISVLYKMLVGPEVITCYDMLNKNVRLYCHCTKVSAYGIAPSVTVFGMNMKNTEAKVRIEGIFPGLHKEVATDKVYAYVLTPYLTLLTKHIQLNDDILFLLPDGSLPPLNPKVVSPHPYLIMPPYSLAFWVIPSPFVHCSSIISDL</sequence>
<dbReference type="SUPFAM" id="SSF51445">
    <property type="entry name" value="(Trans)glycosidases"/>
    <property type="match status" value="1"/>
</dbReference>
<dbReference type="Gene3D" id="3.20.20.80">
    <property type="entry name" value="Glycosidases"/>
    <property type="match status" value="1"/>
</dbReference>
<evidence type="ECO:0000256" key="1">
    <source>
        <dbReference type="ARBA" id="ARBA00009800"/>
    </source>
</evidence>
<evidence type="ECO:0000313" key="3">
    <source>
        <dbReference type="EMBL" id="KAF2903752.1"/>
    </source>
</evidence>
<dbReference type="InterPro" id="IPR005199">
    <property type="entry name" value="Glyco_hydro_79"/>
</dbReference>
<keyword evidence="2" id="KW-0472">Membrane</keyword>
<evidence type="ECO:0000256" key="2">
    <source>
        <dbReference type="SAM" id="Phobius"/>
    </source>
</evidence>
<dbReference type="EMBL" id="VTPC01000942">
    <property type="protein sequence ID" value="KAF2903752.1"/>
    <property type="molecule type" value="Genomic_DNA"/>
</dbReference>
<keyword evidence="2" id="KW-0812">Transmembrane</keyword>